<comment type="similarity">
    <text evidence="2 6">Belongs to the class-C beta-lactamase family.</text>
</comment>
<comment type="caution">
    <text evidence="9">The sequence shown here is derived from an EMBL/GenBank/DDBJ whole genome shotgun (WGS) entry which is preliminary data.</text>
</comment>
<feature type="domain" description="Beta-lactamase-related" evidence="8">
    <location>
        <begin position="234"/>
        <end position="515"/>
    </location>
</feature>
<feature type="signal peptide" evidence="7">
    <location>
        <begin position="1"/>
        <end position="23"/>
    </location>
</feature>
<feature type="chain" id="PRO_5016322851" description="Beta-lactamase" evidence="7">
    <location>
        <begin position="24"/>
        <end position="526"/>
    </location>
</feature>
<dbReference type="InterPro" id="IPR012338">
    <property type="entry name" value="Beta-lactam/transpept-like"/>
</dbReference>
<dbReference type="Pfam" id="PF00144">
    <property type="entry name" value="Beta-lactamase"/>
    <property type="match status" value="1"/>
</dbReference>
<comment type="catalytic activity">
    <reaction evidence="1 6">
        <text>a beta-lactam + H2O = a substituted beta-amino acid</text>
        <dbReference type="Rhea" id="RHEA:20401"/>
        <dbReference type="ChEBI" id="CHEBI:15377"/>
        <dbReference type="ChEBI" id="CHEBI:35627"/>
        <dbReference type="ChEBI" id="CHEBI:140347"/>
        <dbReference type="EC" id="3.5.2.6"/>
    </reaction>
</comment>
<reference evidence="9 10" key="1">
    <citation type="submission" date="2018-05" db="EMBL/GenBank/DDBJ databases">
        <title>Freshwater and sediment microbial communities from various areas in North America, analyzing microbe dynamics in response to fracking.</title>
        <authorList>
            <person name="Lamendella R."/>
        </authorList>
    </citation>
    <scope>NUCLEOTIDE SEQUENCE [LARGE SCALE GENOMIC DNA]</scope>
    <source>
        <strain evidence="9 10">125B1</strain>
    </source>
</reference>
<keyword evidence="10" id="KW-1185">Reference proteome</keyword>
<dbReference type="AlphaFoldDB" id="A0A317Q932"/>
<sequence length="526" mass="56581">MRKLLQVFFAVALLVAASIPAQANDLDGLWRAKLEVQPGVAITLGLTIRDNQLHYDSPNQGAFDIKPTRTSLSATSVSFADDRASLSFTGNLVDGNLRGQFKQGRNYDITFYKLTGDAINRLNFEGAYRGNLAIDEETQLPLVLHVAVLAEGYLATLDSPRQQSYGIPVSNLQISDEALQFNSPMLQASYRGSAIRGGYQGEFKQGATLPLTLLKNVAANNQDYQQPSFGEQGGAAAIVTASGFKPTFYGNHNATTLYEIGSVSKTMVSYLLADAIASDSVQAKTKLQSIFSQAPSTITLEQLATHTSGLPRLPANLFDGAAATNPYAHYGLTELTEALAEVELTDGSHLYSNFAYGVLAEAIAKRQQTSLAVLLKQVLFTPAGMTHAQLALADSPPALNLAQGHNSLGQVVPHWTFQSLAGAGAVLATVEDMSRYVQFLMAKSANQDPIVTSLLQPRLQQSSCCAQALGWMISYDDEQRPYAWHNGQTGGFSSFVGFYLDGSKGVVVLNNQATSVNEQALQLLTH</sequence>
<dbReference type="GO" id="GO:0008800">
    <property type="term" value="F:beta-lactamase activity"/>
    <property type="evidence" value="ECO:0007669"/>
    <property type="project" value="UniProtKB-UniRule"/>
</dbReference>
<evidence type="ECO:0000256" key="6">
    <source>
        <dbReference type="RuleBase" id="RU361140"/>
    </source>
</evidence>
<evidence type="ECO:0000313" key="10">
    <source>
        <dbReference type="Proteomes" id="UP000246964"/>
    </source>
</evidence>
<evidence type="ECO:0000313" key="9">
    <source>
        <dbReference type="EMBL" id="PWW14101.1"/>
    </source>
</evidence>
<evidence type="ECO:0000256" key="1">
    <source>
        <dbReference type="ARBA" id="ARBA00001526"/>
    </source>
</evidence>
<protein>
    <recommendedName>
        <fullName evidence="3 6">Beta-lactamase</fullName>
        <ecNumber evidence="3 6">3.5.2.6</ecNumber>
    </recommendedName>
</protein>
<dbReference type="OrthoDB" id="119951at2"/>
<dbReference type="Proteomes" id="UP000246964">
    <property type="component" value="Unassembled WGS sequence"/>
</dbReference>
<dbReference type="GO" id="GO:0030288">
    <property type="term" value="C:outer membrane-bounded periplasmic space"/>
    <property type="evidence" value="ECO:0007669"/>
    <property type="project" value="InterPro"/>
</dbReference>
<dbReference type="PANTHER" id="PTHR46825:SF8">
    <property type="entry name" value="BETA-LACTAMASE-RELATED"/>
    <property type="match status" value="1"/>
</dbReference>
<evidence type="ECO:0000256" key="4">
    <source>
        <dbReference type="ARBA" id="ARBA00022801"/>
    </source>
</evidence>
<evidence type="ECO:0000256" key="2">
    <source>
        <dbReference type="ARBA" id="ARBA00007840"/>
    </source>
</evidence>
<keyword evidence="7" id="KW-0732">Signal</keyword>
<dbReference type="GO" id="GO:0046677">
    <property type="term" value="P:response to antibiotic"/>
    <property type="evidence" value="ECO:0007669"/>
    <property type="project" value="UniProtKB-UniRule"/>
</dbReference>
<dbReference type="RefSeq" id="WP_110075484.1">
    <property type="nucleotide sequence ID" value="NZ_QGTT01000004.1"/>
</dbReference>
<dbReference type="InterPro" id="IPR001586">
    <property type="entry name" value="Beta-lactam_class-C_AS"/>
</dbReference>
<evidence type="ECO:0000256" key="5">
    <source>
        <dbReference type="ARBA" id="ARBA00023251"/>
    </source>
</evidence>
<dbReference type="EMBL" id="QGTT01000004">
    <property type="protein sequence ID" value="PWW14101.1"/>
    <property type="molecule type" value="Genomic_DNA"/>
</dbReference>
<gene>
    <name evidence="9" type="ORF">DET45_10439</name>
</gene>
<keyword evidence="4 6" id="KW-0378">Hydrolase</keyword>
<evidence type="ECO:0000256" key="3">
    <source>
        <dbReference type="ARBA" id="ARBA00012865"/>
    </source>
</evidence>
<organism evidence="9 10">
    <name type="scientific">Pseudidiomarina maritima</name>
    <dbReference type="NCBI Taxonomy" id="519453"/>
    <lineage>
        <taxon>Bacteria</taxon>
        <taxon>Pseudomonadati</taxon>
        <taxon>Pseudomonadota</taxon>
        <taxon>Gammaproteobacteria</taxon>
        <taxon>Alteromonadales</taxon>
        <taxon>Idiomarinaceae</taxon>
        <taxon>Pseudidiomarina</taxon>
    </lineage>
</organism>
<dbReference type="SUPFAM" id="SSF56601">
    <property type="entry name" value="beta-lactamase/transpeptidase-like"/>
    <property type="match status" value="1"/>
</dbReference>
<dbReference type="InterPro" id="IPR001466">
    <property type="entry name" value="Beta-lactam-related"/>
</dbReference>
<dbReference type="GO" id="GO:0017001">
    <property type="term" value="P:antibiotic catabolic process"/>
    <property type="evidence" value="ECO:0007669"/>
    <property type="project" value="InterPro"/>
</dbReference>
<dbReference type="InterPro" id="IPR050491">
    <property type="entry name" value="AmpC-like"/>
</dbReference>
<evidence type="ECO:0000259" key="8">
    <source>
        <dbReference type="Pfam" id="PF00144"/>
    </source>
</evidence>
<dbReference type="PANTHER" id="PTHR46825">
    <property type="entry name" value="D-ALANYL-D-ALANINE-CARBOXYPEPTIDASE/ENDOPEPTIDASE AMPH"/>
    <property type="match status" value="1"/>
</dbReference>
<keyword evidence="5 6" id="KW-0046">Antibiotic resistance</keyword>
<name>A0A317Q932_9GAMM</name>
<proteinExistence type="inferred from homology"/>
<dbReference type="Gene3D" id="3.40.710.10">
    <property type="entry name" value="DD-peptidase/beta-lactamase superfamily"/>
    <property type="match status" value="1"/>
</dbReference>
<dbReference type="EC" id="3.5.2.6" evidence="3 6"/>
<evidence type="ECO:0000256" key="7">
    <source>
        <dbReference type="SAM" id="SignalP"/>
    </source>
</evidence>
<accession>A0A317Q932</accession>
<dbReference type="PROSITE" id="PS00336">
    <property type="entry name" value="BETA_LACTAMASE_C"/>
    <property type="match status" value="1"/>
</dbReference>